<name>A0A2G9UAK3_TELCI</name>
<dbReference type="Gene3D" id="3.10.100.10">
    <property type="entry name" value="Mannose-Binding Protein A, subunit A"/>
    <property type="match status" value="1"/>
</dbReference>
<accession>A0A2G9UAK3</accession>
<dbReference type="InterPro" id="IPR016187">
    <property type="entry name" value="CTDL_fold"/>
</dbReference>
<dbReference type="InterPro" id="IPR001304">
    <property type="entry name" value="C-type_lectin-like"/>
</dbReference>
<evidence type="ECO:0000259" key="1">
    <source>
        <dbReference type="PROSITE" id="PS50041"/>
    </source>
</evidence>
<dbReference type="SUPFAM" id="SSF56436">
    <property type="entry name" value="C-type lectin-like"/>
    <property type="match status" value="1"/>
</dbReference>
<feature type="non-terminal residue" evidence="2">
    <location>
        <position position="1"/>
    </location>
</feature>
<keyword evidence="3" id="KW-1185">Reference proteome</keyword>
<dbReference type="PROSITE" id="PS50041">
    <property type="entry name" value="C_TYPE_LECTIN_2"/>
    <property type="match status" value="1"/>
</dbReference>
<proteinExistence type="predicted"/>
<dbReference type="OrthoDB" id="5877732at2759"/>
<dbReference type="PANTHER" id="PTHR22803">
    <property type="entry name" value="MANNOSE, PHOSPHOLIPASE, LECTIN RECEPTOR RELATED"/>
    <property type="match status" value="1"/>
</dbReference>
<dbReference type="InterPro" id="IPR050111">
    <property type="entry name" value="C-type_lectin/snaclec_domain"/>
</dbReference>
<dbReference type="InterPro" id="IPR016186">
    <property type="entry name" value="C-type_lectin-like/link_sf"/>
</dbReference>
<sequence>LTEIGSKQGTSDMTWIGFRYVQNKWSWTDASDASYVHWMKGRPEKDTNKYACAQDRLGKDGLLDDHEILQDDYKGSKTQWNDVECSTKMRKYVCKKAAKF</sequence>
<dbReference type="Pfam" id="PF00059">
    <property type="entry name" value="Lectin_C"/>
    <property type="match status" value="1"/>
</dbReference>
<gene>
    <name evidence="2" type="ORF">TELCIR_10990</name>
</gene>
<dbReference type="Proteomes" id="UP000230423">
    <property type="component" value="Unassembled WGS sequence"/>
</dbReference>
<dbReference type="AlphaFoldDB" id="A0A2G9UAK3"/>
<evidence type="ECO:0000313" key="3">
    <source>
        <dbReference type="Proteomes" id="UP000230423"/>
    </source>
</evidence>
<feature type="domain" description="C-type lectin" evidence="1">
    <location>
        <begin position="1"/>
        <end position="89"/>
    </location>
</feature>
<evidence type="ECO:0000313" key="2">
    <source>
        <dbReference type="EMBL" id="PIO67271.1"/>
    </source>
</evidence>
<dbReference type="EMBL" id="KZ347709">
    <property type="protein sequence ID" value="PIO67271.1"/>
    <property type="molecule type" value="Genomic_DNA"/>
</dbReference>
<reference evidence="2 3" key="1">
    <citation type="submission" date="2015-09" db="EMBL/GenBank/DDBJ databases">
        <title>Draft genome of the parasitic nematode Teladorsagia circumcincta isolate WARC Sus (inbred).</title>
        <authorList>
            <person name="Mitreva M."/>
        </authorList>
    </citation>
    <scope>NUCLEOTIDE SEQUENCE [LARGE SCALE GENOMIC DNA]</scope>
    <source>
        <strain evidence="2 3">S</strain>
    </source>
</reference>
<protein>
    <recommendedName>
        <fullName evidence="1">C-type lectin domain-containing protein</fullName>
    </recommendedName>
</protein>
<organism evidence="2 3">
    <name type="scientific">Teladorsagia circumcincta</name>
    <name type="common">Brown stomach worm</name>
    <name type="synonym">Ostertagia circumcincta</name>
    <dbReference type="NCBI Taxonomy" id="45464"/>
    <lineage>
        <taxon>Eukaryota</taxon>
        <taxon>Metazoa</taxon>
        <taxon>Ecdysozoa</taxon>
        <taxon>Nematoda</taxon>
        <taxon>Chromadorea</taxon>
        <taxon>Rhabditida</taxon>
        <taxon>Rhabditina</taxon>
        <taxon>Rhabditomorpha</taxon>
        <taxon>Strongyloidea</taxon>
        <taxon>Trichostrongylidae</taxon>
        <taxon>Teladorsagia</taxon>
    </lineage>
</organism>